<comment type="caution">
    <text evidence="7">The sequence shown here is derived from an EMBL/GenBank/DDBJ whole genome shotgun (WGS) entry which is preliminary data.</text>
</comment>
<dbReference type="InterPro" id="IPR039425">
    <property type="entry name" value="RNA_pol_sigma-70-like"/>
</dbReference>
<evidence type="ECO:0000259" key="6">
    <source>
        <dbReference type="PROSITE" id="PS00716"/>
    </source>
</evidence>
<dbReference type="RefSeq" id="WP_345369065.1">
    <property type="nucleotide sequence ID" value="NZ_BAABJX010000011.1"/>
</dbReference>
<accession>A0ABP9D144</accession>
<sequence length="196" mass="23178">MTTDRELWNQLRSGEETALKEIFSQYIQLLYKYGYKCCQDSALVEDAIQDLFLRLWEKRSTLGETDAIKFYLMSSLKRDLYRRMSRNKNVSLEEEHQSIDFVLDFTVEDQIVAAEGDRINKQKLEKTLNSLSKRQKEVIYLRFYLEMSPEEVSELMQISNQSVRNLQSEALKKMKSEMGGSALLYFLLFFSVQKWS</sequence>
<dbReference type="PROSITE" id="PS00716">
    <property type="entry name" value="SIGMA70_2"/>
    <property type="match status" value="1"/>
</dbReference>
<feature type="domain" description="RNA polymerase sigma-70" evidence="6">
    <location>
        <begin position="148"/>
        <end position="174"/>
    </location>
</feature>
<dbReference type="InterPro" id="IPR000943">
    <property type="entry name" value="RNA_pol_sigma70"/>
</dbReference>
<keyword evidence="5" id="KW-0804">Transcription</keyword>
<evidence type="ECO:0000256" key="1">
    <source>
        <dbReference type="ARBA" id="ARBA00010641"/>
    </source>
</evidence>
<dbReference type="SUPFAM" id="SSF88946">
    <property type="entry name" value="Sigma2 domain of RNA polymerase sigma factors"/>
    <property type="match status" value="1"/>
</dbReference>
<dbReference type="Gene3D" id="1.10.10.10">
    <property type="entry name" value="Winged helix-like DNA-binding domain superfamily/Winged helix DNA-binding domain"/>
    <property type="match status" value="1"/>
</dbReference>
<comment type="similarity">
    <text evidence="1">Belongs to the sigma-70 factor family. ECF subfamily.</text>
</comment>
<dbReference type="Gene3D" id="1.10.1740.10">
    <property type="match status" value="1"/>
</dbReference>
<dbReference type="EMBL" id="BAABJX010000011">
    <property type="protein sequence ID" value="GAA4824162.1"/>
    <property type="molecule type" value="Genomic_DNA"/>
</dbReference>
<dbReference type="InterPro" id="IPR007627">
    <property type="entry name" value="RNA_pol_sigma70_r2"/>
</dbReference>
<reference evidence="8" key="1">
    <citation type="journal article" date="2019" name="Int. J. Syst. Evol. Microbiol.">
        <title>The Global Catalogue of Microorganisms (GCM) 10K type strain sequencing project: providing services to taxonomists for standard genome sequencing and annotation.</title>
        <authorList>
            <consortium name="The Broad Institute Genomics Platform"/>
            <consortium name="The Broad Institute Genome Sequencing Center for Infectious Disease"/>
            <person name="Wu L."/>
            <person name="Ma J."/>
        </authorList>
    </citation>
    <scope>NUCLEOTIDE SEQUENCE [LARGE SCALE GENOMIC DNA]</scope>
    <source>
        <strain evidence="8">JCM 18326</strain>
    </source>
</reference>
<keyword evidence="3" id="KW-0731">Sigma factor</keyword>
<evidence type="ECO:0000313" key="7">
    <source>
        <dbReference type="EMBL" id="GAA4824162.1"/>
    </source>
</evidence>
<dbReference type="PANTHER" id="PTHR43133">
    <property type="entry name" value="RNA POLYMERASE ECF-TYPE SIGMA FACTO"/>
    <property type="match status" value="1"/>
</dbReference>
<evidence type="ECO:0000256" key="4">
    <source>
        <dbReference type="ARBA" id="ARBA00023125"/>
    </source>
</evidence>
<dbReference type="SUPFAM" id="SSF88659">
    <property type="entry name" value="Sigma3 and sigma4 domains of RNA polymerase sigma factors"/>
    <property type="match status" value="1"/>
</dbReference>
<gene>
    <name evidence="7" type="ORF">GCM10023331_05870</name>
</gene>
<evidence type="ECO:0000256" key="3">
    <source>
        <dbReference type="ARBA" id="ARBA00023082"/>
    </source>
</evidence>
<dbReference type="InterPro" id="IPR013249">
    <property type="entry name" value="RNA_pol_sigma70_r4_t2"/>
</dbReference>
<keyword evidence="2" id="KW-0805">Transcription regulation</keyword>
<dbReference type="InterPro" id="IPR036388">
    <property type="entry name" value="WH-like_DNA-bd_sf"/>
</dbReference>
<evidence type="ECO:0000256" key="5">
    <source>
        <dbReference type="ARBA" id="ARBA00023163"/>
    </source>
</evidence>
<evidence type="ECO:0000256" key="2">
    <source>
        <dbReference type="ARBA" id="ARBA00023015"/>
    </source>
</evidence>
<proteinExistence type="inferred from homology"/>
<dbReference type="Proteomes" id="UP001500298">
    <property type="component" value="Unassembled WGS sequence"/>
</dbReference>
<organism evidence="7 8">
    <name type="scientific">Algivirga pacifica</name>
    <dbReference type="NCBI Taxonomy" id="1162670"/>
    <lineage>
        <taxon>Bacteria</taxon>
        <taxon>Pseudomonadati</taxon>
        <taxon>Bacteroidota</taxon>
        <taxon>Cytophagia</taxon>
        <taxon>Cytophagales</taxon>
        <taxon>Flammeovirgaceae</taxon>
        <taxon>Algivirga</taxon>
    </lineage>
</organism>
<dbReference type="InterPro" id="IPR013324">
    <property type="entry name" value="RNA_pol_sigma_r3/r4-like"/>
</dbReference>
<keyword evidence="4" id="KW-0238">DNA-binding</keyword>
<evidence type="ECO:0000313" key="8">
    <source>
        <dbReference type="Proteomes" id="UP001500298"/>
    </source>
</evidence>
<dbReference type="PANTHER" id="PTHR43133:SF46">
    <property type="entry name" value="RNA POLYMERASE SIGMA-70 FACTOR ECF SUBFAMILY"/>
    <property type="match status" value="1"/>
</dbReference>
<dbReference type="NCBIfam" id="TIGR02937">
    <property type="entry name" value="sigma70-ECF"/>
    <property type="match status" value="1"/>
</dbReference>
<name>A0ABP9D144_9BACT</name>
<dbReference type="PRINTS" id="PR00046">
    <property type="entry name" value="SIGMA70FCT"/>
</dbReference>
<dbReference type="Pfam" id="PF08281">
    <property type="entry name" value="Sigma70_r4_2"/>
    <property type="match status" value="1"/>
</dbReference>
<dbReference type="CDD" id="cd06171">
    <property type="entry name" value="Sigma70_r4"/>
    <property type="match status" value="1"/>
</dbReference>
<dbReference type="InterPro" id="IPR014284">
    <property type="entry name" value="RNA_pol_sigma-70_dom"/>
</dbReference>
<keyword evidence="8" id="KW-1185">Reference proteome</keyword>
<protein>
    <submittedName>
        <fullName evidence="7">Sigma-70 family RNA polymerase sigma factor</fullName>
    </submittedName>
</protein>
<dbReference type="Pfam" id="PF04542">
    <property type="entry name" value="Sigma70_r2"/>
    <property type="match status" value="1"/>
</dbReference>
<dbReference type="InterPro" id="IPR013325">
    <property type="entry name" value="RNA_pol_sigma_r2"/>
</dbReference>